<feature type="domain" description="Cytochrome c assembly protein" evidence="2">
    <location>
        <begin position="39"/>
        <end position="259"/>
    </location>
</feature>
<evidence type="ECO:0000313" key="4">
    <source>
        <dbReference type="Proteomes" id="UP000196573"/>
    </source>
</evidence>
<feature type="transmembrane region" description="Helical" evidence="1">
    <location>
        <begin position="37"/>
        <end position="54"/>
    </location>
</feature>
<feature type="transmembrane region" description="Helical" evidence="1">
    <location>
        <begin position="6"/>
        <end position="25"/>
    </location>
</feature>
<feature type="transmembrane region" description="Helical" evidence="1">
    <location>
        <begin position="60"/>
        <end position="84"/>
    </location>
</feature>
<dbReference type="PANTHER" id="PTHR38034:SF1">
    <property type="entry name" value="INNER MEMBRANE PROTEIN YPJD"/>
    <property type="match status" value="1"/>
</dbReference>
<dbReference type="OrthoDB" id="9780793at2"/>
<dbReference type="InterPro" id="IPR052372">
    <property type="entry name" value="YpjD/HemX"/>
</dbReference>
<evidence type="ECO:0000256" key="1">
    <source>
        <dbReference type="SAM" id="Phobius"/>
    </source>
</evidence>
<dbReference type="GO" id="GO:0020037">
    <property type="term" value="F:heme binding"/>
    <property type="evidence" value="ECO:0007669"/>
    <property type="project" value="InterPro"/>
</dbReference>
<dbReference type="GO" id="GO:0005886">
    <property type="term" value="C:plasma membrane"/>
    <property type="evidence" value="ECO:0007669"/>
    <property type="project" value="TreeGrafter"/>
</dbReference>
<proteinExistence type="predicted"/>
<feature type="transmembrane region" description="Helical" evidence="1">
    <location>
        <begin position="179"/>
        <end position="198"/>
    </location>
</feature>
<accession>A0A1X7ASM2</accession>
<dbReference type="GO" id="GO:0017004">
    <property type="term" value="P:cytochrome complex assembly"/>
    <property type="evidence" value="ECO:0007669"/>
    <property type="project" value="InterPro"/>
</dbReference>
<dbReference type="AlphaFoldDB" id="A0A1X7ASM2"/>
<dbReference type="InterPro" id="IPR002541">
    <property type="entry name" value="Cyt_c_assembly"/>
</dbReference>
<feature type="transmembrane region" description="Helical" evidence="1">
    <location>
        <begin position="123"/>
        <end position="149"/>
    </location>
</feature>
<organism evidence="3 4">
    <name type="scientific">Parendozoicomonas haliclonae</name>
    <dbReference type="NCBI Taxonomy" id="1960125"/>
    <lineage>
        <taxon>Bacteria</taxon>
        <taxon>Pseudomonadati</taxon>
        <taxon>Pseudomonadota</taxon>
        <taxon>Gammaproteobacteria</taxon>
        <taxon>Oceanospirillales</taxon>
        <taxon>Endozoicomonadaceae</taxon>
        <taxon>Parendozoicomonas</taxon>
    </lineage>
</organism>
<sequence length="264" mass="29040">MSVETFSTVAIVFYAFSALCQWLRIQGRDIKKAIVQLLALIGAGAQAFSIYHVLHQPEGINLNFYAAGSLSSWLVILILLLSSIRKPVENLLVVLLPVAIAAIASSTFISTKPTLLMNRAPGMVGHILISILAYSTLTVAAFQAVLLAYQENLLKGHHQNSVIQAFPPMQTMEKLLFEFLWAGLILLTLSLGSGFLFLQDMFAQHVAHKTVLSVLAWILFAILLGGRTVMGWRGKTAIRWTLSGFSLLMLAFFGSKFIMDMVIN</sequence>
<keyword evidence="1" id="KW-0812">Transmembrane</keyword>
<dbReference type="PANTHER" id="PTHR38034">
    <property type="entry name" value="INNER MEMBRANE PROTEIN YPJD"/>
    <property type="match status" value="1"/>
</dbReference>
<protein>
    <submittedName>
        <fullName evidence="3">Inner membrane protein YpjD</fullName>
    </submittedName>
</protein>
<feature type="transmembrane region" description="Helical" evidence="1">
    <location>
        <begin position="237"/>
        <end position="259"/>
    </location>
</feature>
<feature type="transmembrane region" description="Helical" evidence="1">
    <location>
        <begin position="91"/>
        <end position="111"/>
    </location>
</feature>
<dbReference type="Proteomes" id="UP000196573">
    <property type="component" value="Unassembled WGS sequence"/>
</dbReference>
<reference evidence="3 4" key="1">
    <citation type="submission" date="2017-03" db="EMBL/GenBank/DDBJ databases">
        <authorList>
            <person name="Afonso C.L."/>
            <person name="Miller P.J."/>
            <person name="Scott M.A."/>
            <person name="Spackman E."/>
            <person name="Goraichik I."/>
            <person name="Dimitrov K.M."/>
            <person name="Suarez D.L."/>
            <person name="Swayne D.E."/>
        </authorList>
    </citation>
    <scope>NUCLEOTIDE SEQUENCE [LARGE SCALE GENOMIC DNA]</scope>
    <source>
        <strain evidence="3">SB41UT1</strain>
    </source>
</reference>
<dbReference type="Pfam" id="PF01578">
    <property type="entry name" value="Cytochrom_C_asm"/>
    <property type="match status" value="1"/>
</dbReference>
<keyword evidence="1" id="KW-0472">Membrane</keyword>
<gene>
    <name evidence="3" type="primary">ypjD</name>
    <name evidence="3" type="ORF">EHSB41UT_04215</name>
</gene>
<evidence type="ECO:0000259" key="2">
    <source>
        <dbReference type="Pfam" id="PF01578"/>
    </source>
</evidence>
<feature type="transmembrane region" description="Helical" evidence="1">
    <location>
        <begin position="210"/>
        <end position="230"/>
    </location>
</feature>
<keyword evidence="4" id="KW-1185">Reference proteome</keyword>
<dbReference type="RefSeq" id="WP_087112855.1">
    <property type="nucleotide sequence ID" value="NZ_CBCSCN010000005.1"/>
</dbReference>
<name>A0A1X7ASM2_9GAMM</name>
<evidence type="ECO:0000313" key="3">
    <source>
        <dbReference type="EMBL" id="SMA50417.1"/>
    </source>
</evidence>
<keyword evidence="1" id="KW-1133">Transmembrane helix</keyword>
<dbReference type="EMBL" id="FWPT01000012">
    <property type="protein sequence ID" value="SMA50417.1"/>
    <property type="molecule type" value="Genomic_DNA"/>
</dbReference>